<evidence type="ECO:0000313" key="1">
    <source>
        <dbReference type="EMBL" id="KAF5385637.1"/>
    </source>
</evidence>
<name>A0A8H5HLW2_9AGAR</name>
<organism evidence="1 2">
    <name type="scientific">Collybiopsis confluens</name>
    <dbReference type="NCBI Taxonomy" id="2823264"/>
    <lineage>
        <taxon>Eukaryota</taxon>
        <taxon>Fungi</taxon>
        <taxon>Dikarya</taxon>
        <taxon>Basidiomycota</taxon>
        <taxon>Agaricomycotina</taxon>
        <taxon>Agaricomycetes</taxon>
        <taxon>Agaricomycetidae</taxon>
        <taxon>Agaricales</taxon>
        <taxon>Marasmiineae</taxon>
        <taxon>Omphalotaceae</taxon>
        <taxon>Collybiopsis</taxon>
    </lineage>
</organism>
<protein>
    <recommendedName>
        <fullName evidence="3">F-box domain-containing protein</fullName>
    </recommendedName>
</protein>
<comment type="caution">
    <text evidence="1">The sequence shown here is derived from an EMBL/GenBank/DDBJ whole genome shotgun (WGS) entry which is preliminary data.</text>
</comment>
<dbReference type="SUPFAM" id="SSF52047">
    <property type="entry name" value="RNI-like"/>
    <property type="match status" value="1"/>
</dbReference>
<dbReference type="Proteomes" id="UP000518752">
    <property type="component" value="Unassembled WGS sequence"/>
</dbReference>
<accession>A0A8H5HLW2</accession>
<proteinExistence type="predicted"/>
<sequence>MSELPVEIIFAILEQVYYRYRGNRGPFLWISREPDYQTLSACSLISSSWRRPAQNLLFNHITADAASCLVYTISYFSACRQKNILDELLKHTRILDISLSQDISKPSRGNQNQCYPDDFVALMKQCTNLYELNLSVSGIFSLRSIITELQDTTRPSRLRALRIGRCSVQSPILYELLEFFPTIQFLTTEMEVAAPPPPSDRPSKVQLYELAMFRTLPTEICEWILSSSRESLRVLEMRDLPSARVSRILEGYGPGLESFRTMKFNFNTAKLVKSCTSLRELVLLGLPSVPPLRANDLPMTLEHLSLVHHHSDPSMDISDVMMAVKTLPKLRLLTSDAKFGMDPFYEVFQEICIKRGIRVDISTYGNWPNDEPVKTVSFPRGRSTFNFRVMNWD</sequence>
<evidence type="ECO:0000313" key="2">
    <source>
        <dbReference type="Proteomes" id="UP000518752"/>
    </source>
</evidence>
<reference evidence="1 2" key="1">
    <citation type="journal article" date="2020" name="ISME J.">
        <title>Uncovering the hidden diversity of litter-decomposition mechanisms in mushroom-forming fungi.</title>
        <authorList>
            <person name="Floudas D."/>
            <person name="Bentzer J."/>
            <person name="Ahren D."/>
            <person name="Johansson T."/>
            <person name="Persson P."/>
            <person name="Tunlid A."/>
        </authorList>
    </citation>
    <scope>NUCLEOTIDE SEQUENCE [LARGE SCALE GENOMIC DNA]</scope>
    <source>
        <strain evidence="1 2">CBS 406.79</strain>
    </source>
</reference>
<dbReference type="AlphaFoldDB" id="A0A8H5HLW2"/>
<evidence type="ECO:0008006" key="3">
    <source>
        <dbReference type="Google" id="ProtNLM"/>
    </source>
</evidence>
<dbReference type="InterPro" id="IPR032675">
    <property type="entry name" value="LRR_dom_sf"/>
</dbReference>
<dbReference type="Gene3D" id="3.80.10.10">
    <property type="entry name" value="Ribonuclease Inhibitor"/>
    <property type="match status" value="1"/>
</dbReference>
<gene>
    <name evidence="1" type="ORF">D9757_005519</name>
</gene>
<dbReference type="OrthoDB" id="270763at2759"/>
<keyword evidence="2" id="KW-1185">Reference proteome</keyword>
<dbReference type="EMBL" id="JAACJN010000038">
    <property type="protein sequence ID" value="KAF5385637.1"/>
    <property type="molecule type" value="Genomic_DNA"/>
</dbReference>